<gene>
    <name evidence="2" type="primary">ZDHHC12B_2</name>
    <name evidence="2" type="ORF">ILYODFUR_007392</name>
</gene>
<reference evidence="2 3" key="1">
    <citation type="submission" date="2021-06" db="EMBL/GenBank/DDBJ databases">
        <authorList>
            <person name="Palmer J.M."/>
        </authorList>
    </citation>
    <scope>NUCLEOTIDE SEQUENCE [LARGE SCALE GENOMIC DNA]</scope>
    <source>
        <strain evidence="3">if_2019</strain>
        <tissue evidence="2">Muscle</tissue>
    </source>
</reference>
<feature type="transmembrane region" description="Helical" evidence="1">
    <location>
        <begin position="42"/>
        <end position="63"/>
    </location>
</feature>
<dbReference type="EMBL" id="JAHRIQ010081573">
    <property type="protein sequence ID" value="MEQ2247248.1"/>
    <property type="molecule type" value="Genomic_DNA"/>
</dbReference>
<keyword evidence="3" id="KW-1185">Reference proteome</keyword>
<comment type="caution">
    <text evidence="2">The sequence shown here is derived from an EMBL/GenBank/DDBJ whole genome shotgun (WGS) entry which is preliminary data.</text>
</comment>
<proteinExistence type="predicted"/>
<keyword evidence="1" id="KW-1133">Transmembrane helix</keyword>
<feature type="transmembrane region" description="Helical" evidence="1">
    <location>
        <begin position="6"/>
        <end position="30"/>
    </location>
</feature>
<sequence length="82" mass="9431">MFKNVFGSGFLVRTAHVVLTWIITLILFLYDTELRKQEETGQLLQPVLFVLLVLLSVLLYFAVSLMDPGFILSEENDLQELQ</sequence>
<keyword evidence="1" id="KW-0812">Transmembrane</keyword>
<organism evidence="2 3">
    <name type="scientific">Ilyodon furcidens</name>
    <name type="common">goldbreast splitfin</name>
    <dbReference type="NCBI Taxonomy" id="33524"/>
    <lineage>
        <taxon>Eukaryota</taxon>
        <taxon>Metazoa</taxon>
        <taxon>Chordata</taxon>
        <taxon>Craniata</taxon>
        <taxon>Vertebrata</taxon>
        <taxon>Euteleostomi</taxon>
        <taxon>Actinopterygii</taxon>
        <taxon>Neopterygii</taxon>
        <taxon>Teleostei</taxon>
        <taxon>Neoteleostei</taxon>
        <taxon>Acanthomorphata</taxon>
        <taxon>Ovalentaria</taxon>
        <taxon>Atherinomorphae</taxon>
        <taxon>Cyprinodontiformes</taxon>
        <taxon>Goodeidae</taxon>
        <taxon>Ilyodon</taxon>
    </lineage>
</organism>
<evidence type="ECO:0000313" key="3">
    <source>
        <dbReference type="Proteomes" id="UP001482620"/>
    </source>
</evidence>
<protein>
    <submittedName>
        <fullName evidence="2">Palmitoyltransferase ZDHHC12-B</fullName>
    </submittedName>
</protein>
<keyword evidence="1" id="KW-0472">Membrane</keyword>
<evidence type="ECO:0000313" key="2">
    <source>
        <dbReference type="EMBL" id="MEQ2247248.1"/>
    </source>
</evidence>
<name>A0ABV0UPU9_9TELE</name>
<accession>A0ABV0UPU9</accession>
<evidence type="ECO:0000256" key="1">
    <source>
        <dbReference type="SAM" id="Phobius"/>
    </source>
</evidence>
<dbReference type="Proteomes" id="UP001482620">
    <property type="component" value="Unassembled WGS sequence"/>
</dbReference>